<feature type="transmembrane region" description="Helical" evidence="1">
    <location>
        <begin position="27"/>
        <end position="48"/>
    </location>
</feature>
<dbReference type="RefSeq" id="WP_184313774.1">
    <property type="nucleotide sequence ID" value="NZ_JACHEN010000053.1"/>
</dbReference>
<keyword evidence="3" id="KW-1185">Reference proteome</keyword>
<feature type="transmembrane region" description="Helical" evidence="1">
    <location>
        <begin position="106"/>
        <end position="126"/>
    </location>
</feature>
<organism evidence="2 3">
    <name type="scientific">Anaerosolibacter carboniphilus</name>
    <dbReference type="NCBI Taxonomy" id="1417629"/>
    <lineage>
        <taxon>Bacteria</taxon>
        <taxon>Bacillati</taxon>
        <taxon>Bacillota</taxon>
        <taxon>Clostridia</taxon>
        <taxon>Peptostreptococcales</taxon>
        <taxon>Thermotaleaceae</taxon>
        <taxon>Anaerosolibacter</taxon>
    </lineage>
</organism>
<feature type="transmembrane region" description="Helical" evidence="1">
    <location>
        <begin position="68"/>
        <end position="85"/>
    </location>
</feature>
<evidence type="ECO:0000313" key="3">
    <source>
        <dbReference type="Proteomes" id="UP000579281"/>
    </source>
</evidence>
<sequence length="128" mass="15067">MGIDLEDEERERIKENYGLFKYKVHEIAYWNLSIKYFGVLFASIFAIVLQMPDIPKSMYFYGIKLSKIIFLYFLIGGYGLLNLNYKKATEEILQTEKKFSIFVKKIVVAYLFIGLGIFMSLLYNILML</sequence>
<gene>
    <name evidence="2" type="ORF">HNQ80_005065</name>
</gene>
<keyword evidence="1" id="KW-1133">Transmembrane helix</keyword>
<protein>
    <submittedName>
        <fullName evidence="2">Uncharacterized protein</fullName>
    </submittedName>
</protein>
<reference evidence="2 3" key="1">
    <citation type="submission" date="2020-08" db="EMBL/GenBank/DDBJ databases">
        <title>Genomic Encyclopedia of Type Strains, Phase IV (KMG-IV): sequencing the most valuable type-strain genomes for metagenomic binning, comparative biology and taxonomic classification.</title>
        <authorList>
            <person name="Goeker M."/>
        </authorList>
    </citation>
    <scope>NUCLEOTIDE SEQUENCE [LARGE SCALE GENOMIC DNA]</scope>
    <source>
        <strain evidence="2 3">DSM 103526</strain>
    </source>
</reference>
<dbReference type="Proteomes" id="UP000579281">
    <property type="component" value="Unassembled WGS sequence"/>
</dbReference>
<dbReference type="EMBL" id="JACHEN010000053">
    <property type="protein sequence ID" value="MBB6218890.1"/>
    <property type="molecule type" value="Genomic_DNA"/>
</dbReference>
<name>A0A841L3Z4_9FIRM</name>
<evidence type="ECO:0000313" key="2">
    <source>
        <dbReference type="EMBL" id="MBB6218890.1"/>
    </source>
</evidence>
<comment type="caution">
    <text evidence="2">The sequence shown here is derived from an EMBL/GenBank/DDBJ whole genome shotgun (WGS) entry which is preliminary data.</text>
</comment>
<proteinExistence type="predicted"/>
<evidence type="ECO:0000256" key="1">
    <source>
        <dbReference type="SAM" id="Phobius"/>
    </source>
</evidence>
<keyword evidence="1" id="KW-0812">Transmembrane</keyword>
<keyword evidence="1" id="KW-0472">Membrane</keyword>
<dbReference type="AlphaFoldDB" id="A0A841L3Z4"/>
<accession>A0A841L3Z4</accession>